<feature type="transmembrane region" description="Helical" evidence="11">
    <location>
        <begin position="319"/>
        <end position="341"/>
    </location>
</feature>
<evidence type="ECO:0000256" key="7">
    <source>
        <dbReference type="ARBA" id="ARBA00022692"/>
    </source>
</evidence>
<feature type="transmembrane region" description="Helical" evidence="11">
    <location>
        <begin position="244"/>
        <end position="264"/>
    </location>
</feature>
<keyword evidence="16" id="KW-1185">Reference proteome</keyword>
<dbReference type="EMBL" id="BAOP01000008">
    <property type="protein sequence ID" value="GAC79360.1"/>
    <property type="molecule type" value="Genomic_DNA"/>
</dbReference>
<dbReference type="Gene3D" id="3.40.190.160">
    <property type="match status" value="1"/>
</dbReference>
<feature type="domain" description="Arabinosyltransferase C-terminal" evidence="13">
    <location>
        <begin position="696"/>
        <end position="1076"/>
    </location>
</feature>
<feature type="transmembrane region" description="Helical" evidence="11">
    <location>
        <begin position="399"/>
        <end position="426"/>
    </location>
</feature>
<keyword evidence="9 11" id="KW-0472">Membrane</keyword>
<evidence type="ECO:0000256" key="8">
    <source>
        <dbReference type="ARBA" id="ARBA00022989"/>
    </source>
</evidence>
<feature type="transmembrane region" description="Helical" evidence="11">
    <location>
        <begin position="565"/>
        <end position="584"/>
    </location>
</feature>
<evidence type="ECO:0000259" key="12">
    <source>
        <dbReference type="Pfam" id="PF04602"/>
    </source>
</evidence>
<evidence type="ECO:0000256" key="3">
    <source>
        <dbReference type="ARBA" id="ARBA00008195"/>
    </source>
</evidence>
<keyword evidence="8 11" id="KW-1133">Transmembrane helix</keyword>
<evidence type="ECO:0000259" key="13">
    <source>
        <dbReference type="Pfam" id="PF14896"/>
    </source>
</evidence>
<dbReference type="Proteomes" id="UP000035009">
    <property type="component" value="Unassembled WGS sequence"/>
</dbReference>
<dbReference type="InterPro" id="IPR027451">
    <property type="entry name" value="EmbABC_dom1"/>
</dbReference>
<gene>
    <name evidence="15" type="ORF">GM1_008_01220</name>
</gene>
<comment type="caution">
    <text evidence="15">The sequence shown here is derived from an EMBL/GenBank/DDBJ whole genome shotgun (WGS) entry which is preliminary data.</text>
</comment>
<dbReference type="InterPro" id="IPR007680">
    <property type="entry name" value="Arabino_trans_central"/>
</dbReference>
<evidence type="ECO:0000256" key="10">
    <source>
        <dbReference type="ARBA" id="ARBA00023316"/>
    </source>
</evidence>
<evidence type="ECO:0000259" key="14">
    <source>
        <dbReference type="Pfam" id="PF17689"/>
    </source>
</evidence>
<dbReference type="GO" id="GO:0071766">
    <property type="term" value="P:Actinobacterium-type cell wall biogenesis"/>
    <property type="evidence" value="ECO:0007669"/>
    <property type="project" value="InterPro"/>
</dbReference>
<comment type="subcellular location">
    <subcellularLocation>
        <location evidence="2">Cell membrane</location>
        <topology evidence="2">Multi-pass membrane protein</topology>
    </subcellularLocation>
</comment>
<protein>
    <submittedName>
        <fullName evidence="15">Putative arabinosyltransferase</fullName>
    </submittedName>
</protein>
<keyword evidence="7 11" id="KW-0812">Transmembrane</keyword>
<feature type="domain" description="Arabinofuranosyltransferase central" evidence="12">
    <location>
        <begin position="200"/>
        <end position="660"/>
    </location>
</feature>
<organism evidence="15 16">
    <name type="scientific">Gordonia malaquae NBRC 108250</name>
    <dbReference type="NCBI Taxonomy" id="1223542"/>
    <lineage>
        <taxon>Bacteria</taxon>
        <taxon>Bacillati</taxon>
        <taxon>Actinomycetota</taxon>
        <taxon>Actinomycetes</taxon>
        <taxon>Mycobacteriales</taxon>
        <taxon>Gordoniaceae</taxon>
        <taxon>Gordonia</taxon>
    </lineage>
</organism>
<feature type="transmembrane region" description="Helical" evidence="11">
    <location>
        <begin position="680"/>
        <end position="702"/>
    </location>
</feature>
<dbReference type="eggNOG" id="COG1807">
    <property type="taxonomic scope" value="Bacteria"/>
</dbReference>
<evidence type="ECO:0000256" key="11">
    <source>
        <dbReference type="SAM" id="Phobius"/>
    </source>
</evidence>
<dbReference type="Gene3D" id="2.60.120.610">
    <property type="entry name" value="arabinofuranosyltransferase like domain"/>
    <property type="match status" value="1"/>
</dbReference>
<feature type="transmembrane region" description="Helical" evidence="11">
    <location>
        <begin position="541"/>
        <end position="559"/>
    </location>
</feature>
<evidence type="ECO:0000256" key="4">
    <source>
        <dbReference type="ARBA" id="ARBA00022475"/>
    </source>
</evidence>
<evidence type="ECO:0000313" key="16">
    <source>
        <dbReference type="Proteomes" id="UP000035009"/>
    </source>
</evidence>
<feature type="transmembrane region" description="Helical" evidence="11">
    <location>
        <begin position="203"/>
        <end position="224"/>
    </location>
</feature>
<reference evidence="15 16" key="1">
    <citation type="submission" date="2013-02" db="EMBL/GenBank/DDBJ databases">
        <title>Whole genome shotgun sequence of Gordonia malaquae NBRC 108250.</title>
        <authorList>
            <person name="Yoshida I."/>
            <person name="Hosoyama A."/>
            <person name="Tsuchikane K."/>
            <person name="Ando Y."/>
            <person name="Baba S."/>
            <person name="Ohji S."/>
            <person name="Hamada M."/>
            <person name="Tamura T."/>
            <person name="Yamazoe A."/>
            <person name="Yamazaki S."/>
            <person name="Fujita N."/>
        </authorList>
    </citation>
    <scope>NUCLEOTIDE SEQUENCE [LARGE SCALE GENOMIC DNA]</scope>
    <source>
        <strain evidence="15 16">NBRC 108250</strain>
    </source>
</reference>
<dbReference type="Gene3D" id="2.60.120.940">
    <property type="entry name" value="EmbC, C-terminal domain, subdomain 2"/>
    <property type="match status" value="1"/>
</dbReference>
<sequence>MSTRPEAPSRTYAIIAAVAGSIAIAAAVLTPFLPVQEQSSTIDWPSGQSLNSTDASVVAPLATQTPASLDVSVPCAVLRQVDADTPKTIVASMPTKAEGFRENALLVSGSQAGVTVAVRGVELVSASRADLAKCRSVHVWSDGPTMFAQVVGVGPAVTDPDAQKPQVTGVFTDLDGAQVKAAQAAGLAVTIDVDNRFDVTPTILKWLVIIVGVIAVVLALFAAWKLDSANGHRHRFSPVGRWKILIPSVVDLLVTASLVVWHFLGAGSSDDGYILTMGRNASDAGYLGDYYRWFNVPEAPFDWYYSFLGHWAEISTAAIWMRLPALLAGLASWFILSRVLLPRLGVAIRGSQWAALTAAAVFVAYWMPFASGMRSEAIIVLGSLLTWWMTERAVATRRILPAALAALFAGMTLATAPHGIIAVAVLIAGSRPMLRVIRARHREAGLLPLIAPIGAAFAFVVLVVFRQQTIATIGEAIRVRYEVGPTAAWYQELLRFYFLTLSHDDGALARRLPVLVLVLSLLATLAVLLRRKHIPGIARGPVWRLVAATLLTILLLSFTPTKWTVQFGVYAGLGAALAAVVTVVMAQQARRSARDLWIYLAALMLACAGATAGSNAWGWSYDFGISWSDKIPGLKGIPAPTLFLGLTGVAFLAAIWCHVRPPTSKVIDHDTRWRTVARSAPMLVLVVAVLLAEGALFARAAVQRSDSYTNLSAGLRAVTGDTCGMADDVLVESDSNAGMLTPIGTSDVSKALSGDSVGFTPDGVAADLTPENIVIGAGTIHTGRKVSAPFVVTPGTPGTLGGRGATTVNGSVAALPFGLDPARTPVLGSYGYDDGTAHLTSSWYSLPARDASPLLVISAAGSIFSIDQDAAARPGRSLVVEFGRGEGTEFTSIGSYVPIDPDWGSNRPWRNLRIPMAAVPRDATAMRIVAEDSNVNPDEWLAFTPPRAPVLKTLNDVIGHDTPVLFDLSVGAQFPCQRPMTARDGVFEQPRWRIMPDQVTAGSKSTSWQDRSGGGILGVTDGIASESTVSTYLKNDWYRDWGALLKLTPLAPDAATAQVSTSTETAWGWKRSGPIRAVSPNE</sequence>
<name>M3UIR4_GORML</name>
<dbReference type="GO" id="GO:0052636">
    <property type="term" value="F:arabinosyltransferase activity"/>
    <property type="evidence" value="ECO:0007669"/>
    <property type="project" value="InterPro"/>
</dbReference>
<dbReference type="OrthoDB" id="3584570at2"/>
<dbReference type="InterPro" id="IPR032731">
    <property type="entry name" value="Arabino_trans_C"/>
</dbReference>
<evidence type="ECO:0000256" key="6">
    <source>
        <dbReference type="ARBA" id="ARBA00022679"/>
    </source>
</evidence>
<feature type="transmembrane region" description="Helical" evidence="11">
    <location>
        <begin position="446"/>
        <end position="465"/>
    </location>
</feature>
<dbReference type="Pfam" id="PF14896">
    <property type="entry name" value="Arabino_trans_C"/>
    <property type="match status" value="1"/>
</dbReference>
<proteinExistence type="inferred from homology"/>
<feature type="transmembrane region" description="Helical" evidence="11">
    <location>
        <begin position="512"/>
        <end position="529"/>
    </location>
</feature>
<comment type="function">
    <text evidence="1">Arabinosyl transferase responsible for the polymerization of arabinose into the arabinan of arabinogalactan.</text>
</comment>
<dbReference type="RefSeq" id="WP_008377729.1">
    <property type="nucleotide sequence ID" value="NZ_BAOP01000008.1"/>
</dbReference>
<keyword evidence="6 15" id="KW-0808">Transferase</keyword>
<keyword evidence="5" id="KW-0328">Glycosyltransferase</keyword>
<dbReference type="Pfam" id="PF17689">
    <property type="entry name" value="Arabino_trans_N"/>
    <property type="match status" value="1"/>
</dbReference>
<dbReference type="Pfam" id="PF04602">
    <property type="entry name" value="Arabinose_trans"/>
    <property type="match status" value="1"/>
</dbReference>
<feature type="domain" description="Arabinosyltransferas concanavalin like" evidence="14">
    <location>
        <begin position="37"/>
        <end position="196"/>
    </location>
</feature>
<dbReference type="InterPro" id="IPR042486">
    <property type="entry name" value="Arabino_trans_C_2"/>
</dbReference>
<feature type="transmembrane region" description="Helical" evidence="11">
    <location>
        <begin position="12"/>
        <end position="33"/>
    </location>
</feature>
<dbReference type="AlphaFoldDB" id="M3UIR4"/>
<dbReference type="STRING" id="410332.SAMN04488550_4278"/>
<dbReference type="GO" id="GO:0071555">
    <property type="term" value="P:cell wall organization"/>
    <property type="evidence" value="ECO:0007669"/>
    <property type="project" value="UniProtKB-KW"/>
</dbReference>
<feature type="transmembrane region" description="Helical" evidence="11">
    <location>
        <begin position="353"/>
        <end position="371"/>
    </location>
</feature>
<evidence type="ECO:0000256" key="9">
    <source>
        <dbReference type="ARBA" id="ARBA00023136"/>
    </source>
</evidence>
<keyword evidence="4" id="KW-1003">Cell membrane</keyword>
<dbReference type="InterPro" id="IPR040920">
    <property type="entry name" value="Arabino_trans_N"/>
</dbReference>
<accession>M3UIR4</accession>
<comment type="similarity">
    <text evidence="3">Belongs to the emb family.</text>
</comment>
<feature type="transmembrane region" description="Helical" evidence="11">
    <location>
        <begin position="637"/>
        <end position="659"/>
    </location>
</feature>
<evidence type="ECO:0000313" key="15">
    <source>
        <dbReference type="EMBL" id="GAC79360.1"/>
    </source>
</evidence>
<keyword evidence="10" id="KW-0961">Cell wall biogenesis/degradation</keyword>
<evidence type="ECO:0000256" key="5">
    <source>
        <dbReference type="ARBA" id="ARBA00022676"/>
    </source>
</evidence>
<evidence type="ECO:0000256" key="2">
    <source>
        <dbReference type="ARBA" id="ARBA00004651"/>
    </source>
</evidence>
<feature type="transmembrane region" description="Helical" evidence="11">
    <location>
        <begin position="596"/>
        <end position="617"/>
    </location>
</feature>
<dbReference type="GO" id="GO:0005886">
    <property type="term" value="C:plasma membrane"/>
    <property type="evidence" value="ECO:0007669"/>
    <property type="project" value="UniProtKB-SubCell"/>
</dbReference>
<evidence type="ECO:0000256" key="1">
    <source>
        <dbReference type="ARBA" id="ARBA00003001"/>
    </source>
</evidence>